<name>A0A2H0W0U6_9BACT</name>
<evidence type="ECO:0000313" key="2">
    <source>
        <dbReference type="EMBL" id="PIS04946.1"/>
    </source>
</evidence>
<accession>A0A2H0W0U6</accession>
<sequence>MHQFTVPQYIDVEDKIIGPITVRQFIILLVGVGFGFVAYKTASFVVFIFIALFILIVTVLLAFAKINGRPIHYFFLNVIQTFKKPRLRIWNKILNNADLKEALRPIKEVEAKTIRTKKPVASTRLAELSLLVDTGGVYQGEVIKK</sequence>
<evidence type="ECO:0008006" key="4">
    <source>
        <dbReference type="Google" id="ProtNLM"/>
    </source>
</evidence>
<protein>
    <recommendedName>
        <fullName evidence="4">PrgI family protein</fullName>
    </recommendedName>
</protein>
<dbReference type="EMBL" id="PEZZ01000029">
    <property type="protein sequence ID" value="PIS04946.1"/>
    <property type="molecule type" value="Genomic_DNA"/>
</dbReference>
<keyword evidence="1" id="KW-1133">Transmembrane helix</keyword>
<gene>
    <name evidence="2" type="ORF">COT81_03665</name>
</gene>
<evidence type="ECO:0000313" key="3">
    <source>
        <dbReference type="Proteomes" id="UP000230935"/>
    </source>
</evidence>
<evidence type="ECO:0000256" key="1">
    <source>
        <dbReference type="SAM" id="Phobius"/>
    </source>
</evidence>
<dbReference type="InterPro" id="IPR024414">
    <property type="entry name" value="Uncharacterised_PrgI"/>
</dbReference>
<organism evidence="2 3">
    <name type="scientific">Candidatus Buchananbacteria bacterium CG10_big_fil_rev_8_21_14_0_10_42_9</name>
    <dbReference type="NCBI Taxonomy" id="1974526"/>
    <lineage>
        <taxon>Bacteria</taxon>
        <taxon>Candidatus Buchananiibacteriota</taxon>
    </lineage>
</organism>
<proteinExistence type="predicted"/>
<feature type="transmembrane region" description="Helical" evidence="1">
    <location>
        <begin position="44"/>
        <end position="64"/>
    </location>
</feature>
<dbReference type="AlphaFoldDB" id="A0A2H0W0U6"/>
<feature type="transmembrane region" description="Helical" evidence="1">
    <location>
        <begin position="20"/>
        <end position="38"/>
    </location>
</feature>
<comment type="caution">
    <text evidence="2">The sequence shown here is derived from an EMBL/GenBank/DDBJ whole genome shotgun (WGS) entry which is preliminary data.</text>
</comment>
<keyword evidence="1" id="KW-0472">Membrane</keyword>
<dbReference type="Proteomes" id="UP000230935">
    <property type="component" value="Unassembled WGS sequence"/>
</dbReference>
<reference evidence="3" key="1">
    <citation type="submission" date="2017-09" db="EMBL/GenBank/DDBJ databases">
        <title>Depth-based differentiation of microbial function through sediment-hosted aquifers and enrichment of novel symbionts in the deep terrestrial subsurface.</title>
        <authorList>
            <person name="Probst A.J."/>
            <person name="Ladd B."/>
            <person name="Jarett J.K."/>
            <person name="Geller-Mcgrath D.E."/>
            <person name="Sieber C.M.K."/>
            <person name="Emerson J.B."/>
            <person name="Anantharaman K."/>
            <person name="Thomas B.C."/>
            <person name="Malmstrom R."/>
            <person name="Stieglmeier M."/>
            <person name="Klingl A."/>
            <person name="Woyke T."/>
            <person name="Ryan C.M."/>
            <person name="Banfield J.F."/>
        </authorList>
    </citation>
    <scope>NUCLEOTIDE SEQUENCE [LARGE SCALE GENOMIC DNA]</scope>
</reference>
<dbReference type="Pfam" id="PF12666">
    <property type="entry name" value="PrgI"/>
    <property type="match status" value="1"/>
</dbReference>
<keyword evidence="1" id="KW-0812">Transmembrane</keyword>